<name>A0AAV5T942_9BILA</name>
<organism evidence="7 8">
    <name type="scientific">Pristionchus entomophagus</name>
    <dbReference type="NCBI Taxonomy" id="358040"/>
    <lineage>
        <taxon>Eukaryota</taxon>
        <taxon>Metazoa</taxon>
        <taxon>Ecdysozoa</taxon>
        <taxon>Nematoda</taxon>
        <taxon>Chromadorea</taxon>
        <taxon>Rhabditida</taxon>
        <taxon>Rhabditina</taxon>
        <taxon>Diplogasteromorpha</taxon>
        <taxon>Diplogasteroidea</taxon>
        <taxon>Neodiplogasteridae</taxon>
        <taxon>Pristionchus</taxon>
    </lineage>
</organism>
<feature type="non-terminal residue" evidence="7">
    <location>
        <position position="180"/>
    </location>
</feature>
<sequence>EAVFHTSVAGCSVLLNVLLLCATFLPTPKAFHSYLFLMRMQALADLTASALILTTMHRTVPCEWSLLFIAFGPCTLLGGTACYSFYSERTLSRCVFIKANKSEVDAQFTNVLICMGARYWILRCGPISRKRLMAAFAVFVALPAVFVTLMALFIRSDDSVAEQRLHWHFDYSTEYLVVTG</sequence>
<dbReference type="Proteomes" id="UP001432027">
    <property type="component" value="Unassembled WGS sequence"/>
</dbReference>
<dbReference type="AlphaFoldDB" id="A0AAV5T942"/>
<reference evidence="7" key="1">
    <citation type="submission" date="2023-10" db="EMBL/GenBank/DDBJ databases">
        <title>Genome assembly of Pristionchus species.</title>
        <authorList>
            <person name="Yoshida K."/>
            <person name="Sommer R.J."/>
        </authorList>
    </citation>
    <scope>NUCLEOTIDE SEQUENCE</scope>
    <source>
        <strain evidence="7">RS0144</strain>
    </source>
</reference>
<evidence type="ECO:0008006" key="9">
    <source>
        <dbReference type="Google" id="ProtNLM"/>
    </source>
</evidence>
<evidence type="ECO:0000256" key="6">
    <source>
        <dbReference type="SAM" id="Phobius"/>
    </source>
</evidence>
<evidence type="ECO:0000256" key="4">
    <source>
        <dbReference type="ARBA" id="ARBA00022989"/>
    </source>
</evidence>
<protein>
    <recommendedName>
        <fullName evidence="9">G protein-coupled receptor</fullName>
    </recommendedName>
</protein>
<feature type="transmembrane region" description="Helical" evidence="6">
    <location>
        <begin position="66"/>
        <end position="86"/>
    </location>
</feature>
<comment type="caution">
    <text evidence="7">The sequence shown here is derived from an EMBL/GenBank/DDBJ whole genome shotgun (WGS) entry which is preliminary data.</text>
</comment>
<keyword evidence="3 6" id="KW-0812">Transmembrane</keyword>
<dbReference type="Pfam" id="PF10317">
    <property type="entry name" value="7TM_GPCR_Srd"/>
    <property type="match status" value="1"/>
</dbReference>
<proteinExistence type="inferred from homology"/>
<feature type="transmembrane region" description="Helical" evidence="6">
    <location>
        <begin position="134"/>
        <end position="154"/>
    </location>
</feature>
<accession>A0AAV5T942</accession>
<dbReference type="InterPro" id="IPR050920">
    <property type="entry name" value="Nematode_rcpt-like_delta"/>
</dbReference>
<keyword evidence="8" id="KW-1185">Reference proteome</keyword>
<feature type="non-terminal residue" evidence="7">
    <location>
        <position position="1"/>
    </location>
</feature>
<evidence type="ECO:0000313" key="7">
    <source>
        <dbReference type="EMBL" id="GMS91758.1"/>
    </source>
</evidence>
<dbReference type="PANTHER" id="PTHR22945">
    <property type="entry name" value="SERPENTINE RECEPTOR, CLASS D DELTA"/>
    <property type="match status" value="1"/>
</dbReference>
<evidence type="ECO:0000256" key="3">
    <source>
        <dbReference type="ARBA" id="ARBA00022692"/>
    </source>
</evidence>
<feature type="transmembrane region" description="Helical" evidence="6">
    <location>
        <begin position="7"/>
        <end position="25"/>
    </location>
</feature>
<evidence type="ECO:0000256" key="1">
    <source>
        <dbReference type="ARBA" id="ARBA00004141"/>
    </source>
</evidence>
<dbReference type="GO" id="GO:0016020">
    <property type="term" value="C:membrane"/>
    <property type="evidence" value="ECO:0007669"/>
    <property type="project" value="UniProtKB-SubCell"/>
</dbReference>
<dbReference type="EMBL" id="BTSX01000004">
    <property type="protein sequence ID" value="GMS91758.1"/>
    <property type="molecule type" value="Genomic_DNA"/>
</dbReference>
<gene>
    <name evidence="7" type="ORF">PENTCL1PPCAC_13933</name>
</gene>
<evidence type="ECO:0000313" key="8">
    <source>
        <dbReference type="Proteomes" id="UP001432027"/>
    </source>
</evidence>
<keyword evidence="4 6" id="KW-1133">Transmembrane helix</keyword>
<comment type="subcellular location">
    <subcellularLocation>
        <location evidence="1">Membrane</location>
        <topology evidence="1">Multi-pass membrane protein</topology>
    </subcellularLocation>
</comment>
<evidence type="ECO:0000256" key="2">
    <source>
        <dbReference type="ARBA" id="ARBA00009166"/>
    </source>
</evidence>
<evidence type="ECO:0000256" key="5">
    <source>
        <dbReference type="ARBA" id="ARBA00023136"/>
    </source>
</evidence>
<dbReference type="InterPro" id="IPR019421">
    <property type="entry name" value="7TM_GPCR_serpentine_rcpt_Srd"/>
</dbReference>
<keyword evidence="5 6" id="KW-0472">Membrane</keyword>
<comment type="similarity">
    <text evidence="2">Belongs to the nematode receptor-like protein srd family.</text>
</comment>
<dbReference type="PANTHER" id="PTHR22945:SF40">
    <property type="entry name" value="SERPENTINE RECEPTOR, CLASS D (DELTA)-RELATED"/>
    <property type="match status" value="1"/>
</dbReference>